<dbReference type="CDD" id="cd06530">
    <property type="entry name" value="S26_SPase_I"/>
    <property type="match status" value="1"/>
</dbReference>
<dbReference type="PROSITE" id="PS00501">
    <property type="entry name" value="SPASE_I_1"/>
    <property type="match status" value="1"/>
</dbReference>
<evidence type="ECO:0000256" key="8">
    <source>
        <dbReference type="RuleBase" id="RU362042"/>
    </source>
</evidence>
<evidence type="ECO:0000313" key="11">
    <source>
        <dbReference type="Proteomes" id="UP000248606"/>
    </source>
</evidence>
<protein>
    <recommendedName>
        <fullName evidence="4 8">Signal peptidase I</fullName>
        <ecNumber evidence="4 8">3.4.21.89</ecNumber>
    </recommendedName>
</protein>
<dbReference type="RefSeq" id="WP_290595418.1">
    <property type="nucleotide sequence ID" value="NZ_CAKZIO010000003.1"/>
</dbReference>
<dbReference type="InterPro" id="IPR019533">
    <property type="entry name" value="Peptidase_S26"/>
</dbReference>
<accession>A0A2W5IFQ6</accession>
<comment type="caution">
    <text evidence="10">The sequence shown here is derived from an EMBL/GenBank/DDBJ whole genome shotgun (WGS) entry which is preliminary data.</text>
</comment>
<evidence type="ECO:0000256" key="3">
    <source>
        <dbReference type="ARBA" id="ARBA00009370"/>
    </source>
</evidence>
<dbReference type="GO" id="GO:0005886">
    <property type="term" value="C:plasma membrane"/>
    <property type="evidence" value="ECO:0007669"/>
    <property type="project" value="UniProtKB-SubCell"/>
</dbReference>
<keyword evidence="8" id="KW-0812">Transmembrane</keyword>
<comment type="subcellular location">
    <subcellularLocation>
        <location evidence="2">Cell membrane</location>
        <topology evidence="2">Single-pass type II membrane protein</topology>
    </subcellularLocation>
    <subcellularLocation>
        <location evidence="8">Membrane</location>
        <topology evidence="8">Single-pass type II membrane protein</topology>
    </subcellularLocation>
</comment>
<keyword evidence="6 8" id="KW-0378">Hydrolase</keyword>
<dbReference type="InterPro" id="IPR000223">
    <property type="entry name" value="Pept_S26A_signal_pept_1"/>
</dbReference>
<dbReference type="Proteomes" id="UP000248606">
    <property type="component" value="Unassembled WGS sequence"/>
</dbReference>
<feature type="domain" description="Peptidase S26" evidence="9">
    <location>
        <begin position="32"/>
        <end position="238"/>
    </location>
</feature>
<dbReference type="GO" id="GO:0004252">
    <property type="term" value="F:serine-type endopeptidase activity"/>
    <property type="evidence" value="ECO:0007669"/>
    <property type="project" value="InterPro"/>
</dbReference>
<evidence type="ECO:0000256" key="1">
    <source>
        <dbReference type="ARBA" id="ARBA00000677"/>
    </source>
</evidence>
<dbReference type="PRINTS" id="PR00727">
    <property type="entry name" value="LEADERPTASE"/>
</dbReference>
<dbReference type="AlphaFoldDB" id="A0A2W5IFQ6"/>
<gene>
    <name evidence="10" type="primary">lepB</name>
    <name evidence="10" type="ORF">DI579_01135</name>
</gene>
<proteinExistence type="inferred from homology"/>
<evidence type="ECO:0000313" key="10">
    <source>
        <dbReference type="EMBL" id="PZP89797.1"/>
    </source>
</evidence>
<dbReference type="SUPFAM" id="SSF51306">
    <property type="entry name" value="LexA/Signal peptidase"/>
    <property type="match status" value="1"/>
</dbReference>
<evidence type="ECO:0000256" key="5">
    <source>
        <dbReference type="ARBA" id="ARBA00022670"/>
    </source>
</evidence>
<reference evidence="10 11" key="1">
    <citation type="submission" date="2017-08" db="EMBL/GenBank/DDBJ databases">
        <title>Infants hospitalized years apart are colonized by the same room-sourced microbial strains.</title>
        <authorList>
            <person name="Brooks B."/>
            <person name="Olm M.R."/>
            <person name="Firek B.A."/>
            <person name="Baker R."/>
            <person name="Thomas B.C."/>
            <person name="Morowitz M.J."/>
            <person name="Banfield J.F."/>
        </authorList>
    </citation>
    <scope>NUCLEOTIDE SEQUENCE [LARGE SCALE GENOMIC DNA]</scope>
    <source>
        <strain evidence="10">S2_006_000_R1_57</strain>
    </source>
</reference>
<dbReference type="InterPro" id="IPR019758">
    <property type="entry name" value="Pept_S26A_signal_pept_1_CS"/>
</dbReference>
<dbReference type="PANTHER" id="PTHR43390:SF1">
    <property type="entry name" value="CHLOROPLAST PROCESSING PEPTIDASE"/>
    <property type="match status" value="1"/>
</dbReference>
<dbReference type="Gene3D" id="2.10.109.10">
    <property type="entry name" value="Umud Fragment, subunit A"/>
    <property type="match status" value="1"/>
</dbReference>
<evidence type="ECO:0000256" key="4">
    <source>
        <dbReference type="ARBA" id="ARBA00013208"/>
    </source>
</evidence>
<keyword evidence="8" id="KW-1133">Transmembrane helix</keyword>
<feature type="transmembrane region" description="Helical" evidence="8">
    <location>
        <begin position="34"/>
        <end position="57"/>
    </location>
</feature>
<organism evidence="10 11">
    <name type="scientific">Lawsonella clevelandensis</name>
    <dbReference type="NCBI Taxonomy" id="1528099"/>
    <lineage>
        <taxon>Bacteria</taxon>
        <taxon>Bacillati</taxon>
        <taxon>Actinomycetota</taxon>
        <taxon>Actinomycetes</taxon>
        <taxon>Mycobacteriales</taxon>
        <taxon>Lawsonellaceae</taxon>
        <taxon>Lawsonella</taxon>
    </lineage>
</organism>
<dbReference type="NCBIfam" id="TIGR02227">
    <property type="entry name" value="sigpep_I_bact"/>
    <property type="match status" value="1"/>
</dbReference>
<dbReference type="InterPro" id="IPR036286">
    <property type="entry name" value="LexA/Signal_pep-like_sf"/>
</dbReference>
<dbReference type="Pfam" id="PF10502">
    <property type="entry name" value="Peptidase_S26"/>
    <property type="match status" value="1"/>
</dbReference>
<evidence type="ECO:0000256" key="2">
    <source>
        <dbReference type="ARBA" id="ARBA00004401"/>
    </source>
</evidence>
<dbReference type="InterPro" id="IPR019756">
    <property type="entry name" value="Pept_S26A_signal_pept_1_Ser-AS"/>
</dbReference>
<dbReference type="EMBL" id="QFOZ01000001">
    <property type="protein sequence ID" value="PZP89797.1"/>
    <property type="molecule type" value="Genomic_DNA"/>
</dbReference>
<evidence type="ECO:0000256" key="6">
    <source>
        <dbReference type="ARBA" id="ARBA00022801"/>
    </source>
</evidence>
<evidence type="ECO:0000256" key="7">
    <source>
        <dbReference type="PIRSR" id="PIRSR600223-1"/>
    </source>
</evidence>
<keyword evidence="8" id="KW-0472">Membrane</keyword>
<dbReference type="GO" id="GO:0006465">
    <property type="term" value="P:signal peptide processing"/>
    <property type="evidence" value="ECO:0007669"/>
    <property type="project" value="InterPro"/>
</dbReference>
<dbReference type="EC" id="3.4.21.89" evidence="4 8"/>
<dbReference type="GO" id="GO:0009003">
    <property type="term" value="F:signal peptidase activity"/>
    <property type="evidence" value="ECO:0007669"/>
    <property type="project" value="UniProtKB-EC"/>
</dbReference>
<keyword evidence="5 8" id="KW-0645">Protease</keyword>
<comment type="similarity">
    <text evidence="3 8">Belongs to the peptidase S26 family.</text>
</comment>
<comment type="catalytic activity">
    <reaction evidence="1 8">
        <text>Cleavage of hydrophobic, N-terminal signal or leader sequences from secreted and periplasmic proteins.</text>
        <dbReference type="EC" id="3.4.21.89"/>
    </reaction>
</comment>
<feature type="active site" evidence="7">
    <location>
        <position position="135"/>
    </location>
</feature>
<sequence>MLGRKEKDTADAVNADKEEEKSFGSSVLSFFKELLIIIVIALAISAFVQNIFARVYVIPSGSMIPTLQVGDRILVDKMTYRSSDPKPGDVVVFKGPDSWNESFESNRSDNSFVRAMQNTGTFFGLVPPDENDLVKRVIAVGGQTVRCQPGDKGVTVDDHVINSSYILYPPFIDWGGNPNGSNACGGPYFGPVTVPKGFMWVMGDNRTDSADSRYHMQDQYHGTVPISNVRGKVQSIIWPAGRWHKVKSQPLPQPK</sequence>
<name>A0A2W5IFQ6_9ACTN</name>
<dbReference type="PROSITE" id="PS00761">
    <property type="entry name" value="SPASE_I_3"/>
    <property type="match status" value="1"/>
</dbReference>
<evidence type="ECO:0000259" key="9">
    <source>
        <dbReference type="Pfam" id="PF10502"/>
    </source>
</evidence>
<dbReference type="PANTHER" id="PTHR43390">
    <property type="entry name" value="SIGNAL PEPTIDASE I"/>
    <property type="match status" value="1"/>
</dbReference>
<feature type="active site" evidence="7">
    <location>
        <position position="62"/>
    </location>
</feature>